<gene>
    <name evidence="8" type="primary">nrdR</name>
    <name evidence="10" type="ORF">A1355_06495</name>
</gene>
<dbReference type="InterPro" id="IPR003796">
    <property type="entry name" value="RNR_NrdR-like"/>
</dbReference>
<comment type="caution">
    <text evidence="10">The sequence shown here is derived from an EMBL/GenBank/DDBJ whole genome shotgun (WGS) entry which is preliminary data.</text>
</comment>
<dbReference type="STRING" id="702114.A1355_06495"/>
<keyword evidence="1 8" id="KW-0678">Repressor</keyword>
<keyword evidence="2 8" id="KW-0547">Nucleotide-binding</keyword>
<evidence type="ECO:0000256" key="8">
    <source>
        <dbReference type="HAMAP-Rule" id="MF_00440"/>
    </source>
</evidence>
<keyword evidence="7 8" id="KW-0804">Transcription</keyword>
<feature type="zinc finger region" evidence="8">
    <location>
        <begin position="3"/>
        <end position="34"/>
    </location>
</feature>
<dbReference type="AlphaFoldDB" id="A0A177NL96"/>
<dbReference type="PANTHER" id="PTHR30455">
    <property type="entry name" value="TRANSCRIPTIONAL REPRESSOR NRDR"/>
    <property type="match status" value="1"/>
</dbReference>
<dbReference type="Pfam" id="PF03477">
    <property type="entry name" value="ATP-cone"/>
    <property type="match status" value="1"/>
</dbReference>
<evidence type="ECO:0000256" key="3">
    <source>
        <dbReference type="ARBA" id="ARBA00022771"/>
    </source>
</evidence>
<keyword evidence="5 8" id="KW-0805">Transcription regulation</keyword>
<evidence type="ECO:0000313" key="10">
    <source>
        <dbReference type="EMBL" id="OAI17969.1"/>
    </source>
</evidence>
<dbReference type="NCBIfam" id="TIGR00244">
    <property type="entry name" value="transcriptional regulator NrdR"/>
    <property type="match status" value="1"/>
</dbReference>
<dbReference type="InterPro" id="IPR055173">
    <property type="entry name" value="NrdR-like_N"/>
</dbReference>
<dbReference type="RefSeq" id="WP_064028947.1">
    <property type="nucleotide sequence ID" value="NZ_LUUK01000173.1"/>
</dbReference>
<dbReference type="Pfam" id="PF22811">
    <property type="entry name" value="Zn_ribbon_NrdR"/>
    <property type="match status" value="1"/>
</dbReference>
<dbReference type="PROSITE" id="PS51161">
    <property type="entry name" value="ATP_CONE"/>
    <property type="match status" value="1"/>
</dbReference>
<proteinExistence type="inferred from homology"/>
<organism evidence="10 11">
    <name type="scientific">Methylomonas koyamae</name>
    <dbReference type="NCBI Taxonomy" id="702114"/>
    <lineage>
        <taxon>Bacteria</taxon>
        <taxon>Pseudomonadati</taxon>
        <taxon>Pseudomonadota</taxon>
        <taxon>Gammaproteobacteria</taxon>
        <taxon>Methylococcales</taxon>
        <taxon>Methylococcaceae</taxon>
        <taxon>Methylomonas</taxon>
    </lineage>
</organism>
<keyword evidence="11" id="KW-1185">Reference proteome</keyword>
<feature type="domain" description="ATP-cone" evidence="9">
    <location>
        <begin position="49"/>
        <end position="139"/>
    </location>
</feature>
<keyword evidence="4 8" id="KW-0067">ATP-binding</keyword>
<dbReference type="InterPro" id="IPR005144">
    <property type="entry name" value="ATP-cone_dom"/>
</dbReference>
<dbReference type="EMBL" id="LUUK01000173">
    <property type="protein sequence ID" value="OAI17969.1"/>
    <property type="molecule type" value="Genomic_DNA"/>
</dbReference>
<evidence type="ECO:0000256" key="4">
    <source>
        <dbReference type="ARBA" id="ARBA00022840"/>
    </source>
</evidence>
<dbReference type="PANTHER" id="PTHR30455:SF2">
    <property type="entry name" value="TRANSCRIPTIONAL REPRESSOR NRDR"/>
    <property type="match status" value="1"/>
</dbReference>
<comment type="cofactor">
    <cofactor evidence="8">
        <name>Zn(2+)</name>
        <dbReference type="ChEBI" id="CHEBI:29105"/>
    </cofactor>
    <text evidence="8">Binds 1 zinc ion.</text>
</comment>
<reference evidence="11" key="1">
    <citation type="submission" date="2016-03" db="EMBL/GenBank/DDBJ databases">
        <authorList>
            <person name="Heylen K."/>
            <person name="De Vos P."/>
            <person name="Vekeman B."/>
        </authorList>
    </citation>
    <scope>NUCLEOTIDE SEQUENCE [LARGE SCALE GENOMIC DNA]</scope>
    <source>
        <strain evidence="11">R-45383</strain>
    </source>
</reference>
<accession>A0A177NL96</accession>
<evidence type="ECO:0000259" key="9">
    <source>
        <dbReference type="PROSITE" id="PS51161"/>
    </source>
</evidence>
<keyword evidence="3 8" id="KW-0863">Zinc-finger</keyword>
<protein>
    <recommendedName>
        <fullName evidence="8">Transcriptional repressor NrdR</fullName>
    </recommendedName>
</protein>
<dbReference type="OrthoDB" id="9807461at2"/>
<dbReference type="Proteomes" id="UP000077628">
    <property type="component" value="Unassembled WGS sequence"/>
</dbReference>
<evidence type="ECO:0000256" key="2">
    <source>
        <dbReference type="ARBA" id="ARBA00022741"/>
    </source>
</evidence>
<dbReference type="HAMAP" id="MF_00440">
    <property type="entry name" value="NrdR"/>
    <property type="match status" value="1"/>
</dbReference>
<evidence type="ECO:0000256" key="1">
    <source>
        <dbReference type="ARBA" id="ARBA00022491"/>
    </source>
</evidence>
<keyword evidence="8" id="KW-0862">Zinc</keyword>
<keyword evidence="6 8" id="KW-0238">DNA-binding</keyword>
<evidence type="ECO:0000256" key="7">
    <source>
        <dbReference type="ARBA" id="ARBA00023163"/>
    </source>
</evidence>
<sequence>MRCPFCAAQDTRVIDTRLADDGDQVKRRRECVACKERFTTFEVVELALPRIVKRSGARQSFDENKLRAGMLRALEKRPVQVDAVEAAISRIKKVLVTRGEREIPALALGELVMQELSQLDHVAFVRFASVYRSFQDVSEFTRMIETLQQHDPG</sequence>
<comment type="function">
    <text evidence="8">Negatively regulates transcription of bacterial ribonucleotide reductase nrd genes and operons by binding to NrdR-boxes.</text>
</comment>
<keyword evidence="8" id="KW-0479">Metal-binding</keyword>
<evidence type="ECO:0000256" key="5">
    <source>
        <dbReference type="ARBA" id="ARBA00023015"/>
    </source>
</evidence>
<evidence type="ECO:0000256" key="6">
    <source>
        <dbReference type="ARBA" id="ARBA00023125"/>
    </source>
</evidence>
<evidence type="ECO:0000313" key="11">
    <source>
        <dbReference type="Proteomes" id="UP000077628"/>
    </source>
</evidence>
<name>A0A177NL96_9GAMM</name>
<dbReference type="GO" id="GO:0003677">
    <property type="term" value="F:DNA binding"/>
    <property type="evidence" value="ECO:0007669"/>
    <property type="project" value="UniProtKB-KW"/>
</dbReference>
<comment type="similarity">
    <text evidence="8">Belongs to the NrdR family.</text>
</comment>
<dbReference type="GO" id="GO:0005524">
    <property type="term" value="F:ATP binding"/>
    <property type="evidence" value="ECO:0007669"/>
    <property type="project" value="UniProtKB-UniRule"/>
</dbReference>
<dbReference type="GO" id="GO:0045892">
    <property type="term" value="P:negative regulation of DNA-templated transcription"/>
    <property type="evidence" value="ECO:0007669"/>
    <property type="project" value="UniProtKB-UniRule"/>
</dbReference>
<dbReference type="GO" id="GO:0008270">
    <property type="term" value="F:zinc ion binding"/>
    <property type="evidence" value="ECO:0007669"/>
    <property type="project" value="UniProtKB-UniRule"/>
</dbReference>